<comment type="subcellular location">
    <subcellularLocation>
        <location evidence="1">Membrane</location>
        <topology evidence="1">Single-pass type I membrane protein</topology>
    </subcellularLocation>
</comment>
<keyword evidence="3 11" id="KW-0812">Transmembrane</keyword>
<keyword evidence="7 11" id="KW-0472">Membrane</keyword>
<feature type="domain" description="Fibronectin type-III" evidence="13">
    <location>
        <begin position="419"/>
        <end position="513"/>
    </location>
</feature>
<keyword evidence="8" id="KW-1015">Disulfide bond</keyword>
<evidence type="ECO:0000313" key="15">
    <source>
        <dbReference type="Proteomes" id="UP000694569"/>
    </source>
</evidence>
<dbReference type="FunFam" id="2.60.40.10:FF:000028">
    <property type="entry name" value="Neuronal cell adhesion molecule"/>
    <property type="match status" value="1"/>
</dbReference>
<keyword evidence="9" id="KW-0675">Receptor</keyword>
<dbReference type="GeneTree" id="ENSGT00940000167247"/>
<dbReference type="Ensembl" id="ENSLLET00000006351.1">
    <property type="protein sequence ID" value="ENSLLEP00000006097.1"/>
    <property type="gene ID" value="ENSLLEG00000003847.1"/>
</dbReference>
<feature type="transmembrane region" description="Helical" evidence="11">
    <location>
        <begin position="520"/>
        <end position="544"/>
    </location>
</feature>
<protein>
    <recommendedName>
        <fullName evidence="13">Fibronectin type-III domain-containing protein</fullName>
    </recommendedName>
</protein>
<evidence type="ECO:0000256" key="11">
    <source>
        <dbReference type="SAM" id="Phobius"/>
    </source>
</evidence>
<evidence type="ECO:0000256" key="12">
    <source>
        <dbReference type="SAM" id="SignalP"/>
    </source>
</evidence>
<name>A0A8C5M3B6_9ANUR</name>
<comment type="similarity">
    <text evidence="2">Belongs to the type I cytokine receptor family. Type 2 subfamily.</text>
</comment>
<accession>A0A8C5M3B6</accession>
<evidence type="ECO:0000256" key="6">
    <source>
        <dbReference type="ARBA" id="ARBA00022989"/>
    </source>
</evidence>
<reference evidence="14" key="1">
    <citation type="submission" date="2025-08" db="UniProtKB">
        <authorList>
            <consortium name="Ensembl"/>
        </authorList>
    </citation>
    <scope>IDENTIFICATION</scope>
</reference>
<evidence type="ECO:0000256" key="5">
    <source>
        <dbReference type="ARBA" id="ARBA00022737"/>
    </source>
</evidence>
<evidence type="ECO:0000256" key="8">
    <source>
        <dbReference type="ARBA" id="ARBA00023157"/>
    </source>
</evidence>
<evidence type="ECO:0000313" key="14">
    <source>
        <dbReference type="Ensembl" id="ENSLLEP00000006097.1"/>
    </source>
</evidence>
<dbReference type="SMART" id="SM00060">
    <property type="entry name" value="FN3"/>
    <property type="match status" value="2"/>
</dbReference>
<feature type="chain" id="PRO_5034466751" description="Fibronectin type-III domain-containing protein" evidence="12">
    <location>
        <begin position="23"/>
        <end position="577"/>
    </location>
</feature>
<dbReference type="Proteomes" id="UP000694569">
    <property type="component" value="Unplaced"/>
</dbReference>
<keyword evidence="6 11" id="KW-1133">Transmembrane helix</keyword>
<dbReference type="InterPro" id="IPR036116">
    <property type="entry name" value="FN3_sf"/>
</dbReference>
<dbReference type="Gene3D" id="2.60.40.10">
    <property type="entry name" value="Immunoglobulins"/>
    <property type="match status" value="1"/>
</dbReference>
<organism evidence="14 15">
    <name type="scientific">Leptobrachium leishanense</name>
    <name type="common">Leishan spiny toad</name>
    <dbReference type="NCBI Taxonomy" id="445787"/>
    <lineage>
        <taxon>Eukaryota</taxon>
        <taxon>Metazoa</taxon>
        <taxon>Chordata</taxon>
        <taxon>Craniata</taxon>
        <taxon>Vertebrata</taxon>
        <taxon>Euteleostomi</taxon>
        <taxon>Amphibia</taxon>
        <taxon>Batrachia</taxon>
        <taxon>Anura</taxon>
        <taxon>Pelobatoidea</taxon>
        <taxon>Megophryidae</taxon>
        <taxon>Leptobrachium</taxon>
    </lineage>
</organism>
<evidence type="ECO:0000256" key="7">
    <source>
        <dbReference type="ARBA" id="ARBA00023136"/>
    </source>
</evidence>
<dbReference type="CDD" id="cd00063">
    <property type="entry name" value="FN3"/>
    <property type="match status" value="1"/>
</dbReference>
<dbReference type="AlphaFoldDB" id="A0A8C5M3B6"/>
<keyword evidence="10" id="KW-0325">Glycoprotein</keyword>
<evidence type="ECO:0000256" key="2">
    <source>
        <dbReference type="ARBA" id="ARBA00008921"/>
    </source>
</evidence>
<keyword evidence="4 12" id="KW-0732">Signal</keyword>
<dbReference type="GO" id="GO:0004896">
    <property type="term" value="F:cytokine receptor activity"/>
    <property type="evidence" value="ECO:0007669"/>
    <property type="project" value="InterPro"/>
</dbReference>
<dbReference type="InterPro" id="IPR052672">
    <property type="entry name" value="Type1_Cytokine_Rcpt_Type2"/>
</dbReference>
<evidence type="ECO:0000256" key="10">
    <source>
        <dbReference type="ARBA" id="ARBA00023180"/>
    </source>
</evidence>
<dbReference type="Pfam" id="PF00041">
    <property type="entry name" value="fn3"/>
    <property type="match status" value="1"/>
</dbReference>
<dbReference type="PROSITE" id="PS01353">
    <property type="entry name" value="HEMATOPO_REC_L_F2"/>
    <property type="match status" value="1"/>
</dbReference>
<dbReference type="InterPro" id="IPR003529">
    <property type="entry name" value="Hematopoietin_rcpt_Gp130_CS"/>
</dbReference>
<keyword evidence="5" id="KW-0677">Repeat</keyword>
<proteinExistence type="inferred from homology"/>
<dbReference type="SUPFAM" id="SSF49265">
    <property type="entry name" value="Fibronectin type III"/>
    <property type="match status" value="1"/>
</dbReference>
<dbReference type="PROSITE" id="PS50853">
    <property type="entry name" value="FN3"/>
    <property type="match status" value="1"/>
</dbReference>
<dbReference type="GO" id="GO:0005886">
    <property type="term" value="C:plasma membrane"/>
    <property type="evidence" value="ECO:0007669"/>
    <property type="project" value="UniProtKB-ARBA"/>
</dbReference>
<evidence type="ECO:0000256" key="1">
    <source>
        <dbReference type="ARBA" id="ARBA00004479"/>
    </source>
</evidence>
<dbReference type="PANTHER" id="PTHR48423">
    <property type="entry name" value="INTERLEUKIN-27 RECEPTOR SUBUNIT ALPHA"/>
    <property type="match status" value="1"/>
</dbReference>
<keyword evidence="15" id="KW-1185">Reference proteome</keyword>
<reference evidence="14" key="2">
    <citation type="submission" date="2025-09" db="UniProtKB">
        <authorList>
            <consortium name="Ensembl"/>
        </authorList>
    </citation>
    <scope>IDENTIFICATION</scope>
</reference>
<evidence type="ECO:0000256" key="9">
    <source>
        <dbReference type="ARBA" id="ARBA00023170"/>
    </source>
</evidence>
<dbReference type="OrthoDB" id="5968456at2759"/>
<dbReference type="PANTHER" id="PTHR48423:SF1">
    <property type="entry name" value="INTERLEUKIN-27 RECEPTOR SUBUNIT ALPHA"/>
    <property type="match status" value="1"/>
</dbReference>
<evidence type="ECO:0000256" key="3">
    <source>
        <dbReference type="ARBA" id="ARBA00022692"/>
    </source>
</evidence>
<dbReference type="InterPro" id="IPR013783">
    <property type="entry name" value="Ig-like_fold"/>
</dbReference>
<evidence type="ECO:0000259" key="13">
    <source>
        <dbReference type="PROSITE" id="PS50853"/>
    </source>
</evidence>
<evidence type="ECO:0000256" key="4">
    <source>
        <dbReference type="ARBA" id="ARBA00022729"/>
    </source>
</evidence>
<dbReference type="InterPro" id="IPR003961">
    <property type="entry name" value="FN3_dom"/>
</dbReference>
<sequence length="577" mass="65670">MTYFWMTLLMCLTTGMIFPSSCMNTTCQLIPGFDAELFCNDKMVIKINCRWLPFNNASGTPCGNSALHIAWPDKKRHSVSNMRSVTPTRTRYKISSYEIHKKNKYPNRVAIIIWISCDRSMETCTKPKEFHMNPSENCDEPKIITAIHSPHALRFKLDNLGEIRYREKNTDSWQTVKATEKELTVNIAEPFKNSSFVVQQRCRIEPCALCDWGVESTVYRELTEAPVLTVTNKALPMGRQSVSIEWMVLQYEQSKDETYVLSIKRLPDSCFTSHLSYELPNTTFHINLSLAFYEVTVYAKNKAGSSLSASAVVDLPPTPEFEGKLFASVENDGILLTWSPQFECSLFIINWGTNSSKMETKSFMEKMESVTLTENFEKMKKYIITIHLYPEECTCDQPTNESTFAITHIYAEEGVPRIGPRNVTIRVTKQTADISWEEIPETECLGFLVGYKIHYTEILKNTTQYVIVNSSSATRYQLTGLTQGSKYEIKISGMTKKGEGAPSISHIFETPNYDHTEFQIVLTLSSLGTIVIVILAVCGCVYTVQKTKKRYFQEVPNPKHSDIMKINEQINAKTANV</sequence>
<feature type="signal peptide" evidence="12">
    <location>
        <begin position="1"/>
        <end position="22"/>
    </location>
</feature>